<protein>
    <submittedName>
        <fullName evidence="1">Uncharacterized protein</fullName>
    </submittedName>
</protein>
<organism evidence="1 2">
    <name type="scientific">Marasmiellus scandens</name>
    <dbReference type="NCBI Taxonomy" id="2682957"/>
    <lineage>
        <taxon>Eukaryota</taxon>
        <taxon>Fungi</taxon>
        <taxon>Dikarya</taxon>
        <taxon>Basidiomycota</taxon>
        <taxon>Agaricomycotina</taxon>
        <taxon>Agaricomycetes</taxon>
        <taxon>Agaricomycetidae</taxon>
        <taxon>Agaricales</taxon>
        <taxon>Marasmiineae</taxon>
        <taxon>Omphalotaceae</taxon>
        <taxon>Marasmiellus</taxon>
    </lineage>
</organism>
<dbReference type="Proteomes" id="UP001498398">
    <property type="component" value="Unassembled WGS sequence"/>
</dbReference>
<evidence type="ECO:0000313" key="2">
    <source>
        <dbReference type="Proteomes" id="UP001498398"/>
    </source>
</evidence>
<gene>
    <name evidence="1" type="ORF">VKT23_007296</name>
</gene>
<sequence>MEDVDWTSSLFMNHFSELSSVLRDGCVLDLSEPRVGEVVERARGLVREFQNPGRWKAAIISVLKEFLSDAAEAELVPFEMDLTHELICSSISGVNIFDQSLEVEDDEAEASLLLQDTSLHPDLVPPELFIHIARLAFSTKRALPDRSCRGVVLKYYYNSSRTAEQGVRYLPSLDTASNLEQCLLQDFREDHLSFVNNIVLIRNLYIVMGVYTNVTISPHLRSFSKQVFEFIPTASTKFTQDRWWKPSESYTEWVLCKDILFKLNDLTMYECLLDNGNLSPSNSQTLNDL</sequence>
<accession>A0ABR1JM00</accession>
<name>A0ABR1JM00_9AGAR</name>
<reference evidence="1 2" key="1">
    <citation type="submission" date="2024-01" db="EMBL/GenBank/DDBJ databases">
        <title>A draft genome for the cacao thread blight pathogen Marasmiellus scandens.</title>
        <authorList>
            <person name="Baruah I.K."/>
            <person name="Leung J."/>
            <person name="Bukari Y."/>
            <person name="Amoako-Attah I."/>
            <person name="Meinhardt L.W."/>
            <person name="Bailey B.A."/>
            <person name="Cohen S.P."/>
        </authorList>
    </citation>
    <scope>NUCLEOTIDE SEQUENCE [LARGE SCALE GENOMIC DNA]</scope>
    <source>
        <strain evidence="1 2">GH-19</strain>
    </source>
</reference>
<comment type="caution">
    <text evidence="1">The sequence shown here is derived from an EMBL/GenBank/DDBJ whole genome shotgun (WGS) entry which is preliminary data.</text>
</comment>
<proteinExistence type="predicted"/>
<evidence type="ECO:0000313" key="1">
    <source>
        <dbReference type="EMBL" id="KAK7462709.1"/>
    </source>
</evidence>
<keyword evidence="2" id="KW-1185">Reference proteome</keyword>
<dbReference type="EMBL" id="JBANRG010000010">
    <property type="protein sequence ID" value="KAK7462709.1"/>
    <property type="molecule type" value="Genomic_DNA"/>
</dbReference>